<dbReference type="InterPro" id="IPR012575">
    <property type="entry name" value="NDUB1"/>
</dbReference>
<dbReference type="CTD" id="31697"/>
<dbReference type="Pfam" id="PF08040">
    <property type="entry name" value="NADH_oxidored"/>
    <property type="match status" value="1"/>
</dbReference>
<keyword evidence="1" id="KW-1185">Reference proteome</keyword>
<proteinExistence type="predicted"/>
<accession>A0A6J1MQJ6</accession>
<evidence type="ECO:0000313" key="1">
    <source>
        <dbReference type="Proteomes" id="UP001652582"/>
    </source>
</evidence>
<protein>
    <submittedName>
        <fullName evidence="2">Uncharacterized protein LOC112043812</fullName>
    </submittedName>
</protein>
<organism evidence="1 2">
    <name type="scientific">Bicyclus anynana</name>
    <name type="common">Squinting bush brown butterfly</name>
    <dbReference type="NCBI Taxonomy" id="110368"/>
    <lineage>
        <taxon>Eukaryota</taxon>
        <taxon>Metazoa</taxon>
        <taxon>Ecdysozoa</taxon>
        <taxon>Arthropoda</taxon>
        <taxon>Hexapoda</taxon>
        <taxon>Insecta</taxon>
        <taxon>Pterygota</taxon>
        <taxon>Neoptera</taxon>
        <taxon>Endopterygota</taxon>
        <taxon>Lepidoptera</taxon>
        <taxon>Glossata</taxon>
        <taxon>Ditrysia</taxon>
        <taxon>Papilionoidea</taxon>
        <taxon>Nymphalidae</taxon>
        <taxon>Satyrinae</taxon>
        <taxon>Satyrini</taxon>
        <taxon>Mycalesina</taxon>
        <taxon>Bicyclus</taxon>
    </lineage>
</organism>
<gene>
    <name evidence="2" type="primary">LOC112043812</name>
</gene>
<name>A0A6J1MQJ6_BICAN</name>
<dbReference type="RefSeq" id="XP_023935178.1">
    <property type="nucleotide sequence ID" value="XM_024079410.2"/>
</dbReference>
<reference evidence="2" key="1">
    <citation type="submission" date="2025-08" db="UniProtKB">
        <authorList>
            <consortium name="RefSeq"/>
        </authorList>
    </citation>
    <scope>IDENTIFICATION</scope>
</reference>
<dbReference type="Proteomes" id="UP001652582">
    <property type="component" value="Chromosome Z"/>
</dbReference>
<evidence type="ECO:0000313" key="2">
    <source>
        <dbReference type="RefSeq" id="XP_023935178.1"/>
    </source>
</evidence>
<dbReference type="KEGG" id="bany:112043812"/>
<dbReference type="AlphaFoldDB" id="A0A6J1MQJ6"/>
<dbReference type="OrthoDB" id="9923602at2759"/>
<dbReference type="GO" id="GO:0005739">
    <property type="term" value="C:mitochondrion"/>
    <property type="evidence" value="ECO:0007669"/>
    <property type="project" value="InterPro"/>
</dbReference>
<sequence>MMIFGITTRYVWFAVPMTGFFIGKYLDDQETLRMTNFRDKSALYAGRVKEGEPPSWP</sequence>
<dbReference type="GeneID" id="112043812"/>